<dbReference type="GeneID" id="54988552"/>
<dbReference type="EMBL" id="MG765277">
    <property type="protein sequence ID" value="AUV60003.1"/>
    <property type="molecule type" value="Genomic_DNA"/>
</dbReference>
<dbReference type="SUPFAM" id="SSF88946">
    <property type="entry name" value="Sigma2 domain of RNA polymerase sigma factors"/>
    <property type="match status" value="1"/>
</dbReference>
<organism evidence="1 2">
    <name type="scientific">Lactobacillus phage Bacchae</name>
    <dbReference type="NCBI Taxonomy" id="2079429"/>
    <lineage>
        <taxon>Viruses</taxon>
        <taxon>Duplodnaviria</taxon>
        <taxon>Heunggongvirae</taxon>
        <taxon>Uroviricota</taxon>
        <taxon>Caudoviricetes</taxon>
        <taxon>Herelleviridae</taxon>
        <taxon>Harbinvirus</taxon>
        <taxon>Harbinvirus bacchae</taxon>
    </lineage>
</organism>
<proteinExistence type="predicted"/>
<dbReference type="GO" id="GO:0003700">
    <property type="term" value="F:DNA-binding transcription factor activity"/>
    <property type="evidence" value="ECO:0007669"/>
    <property type="project" value="InterPro"/>
</dbReference>
<protein>
    <submittedName>
        <fullName evidence="1">Sigma factor</fullName>
    </submittedName>
</protein>
<evidence type="ECO:0000313" key="1">
    <source>
        <dbReference type="EMBL" id="AUV60003.1"/>
    </source>
</evidence>
<reference evidence="1 2" key="1">
    <citation type="submission" date="2018-01" db="EMBL/GenBank/DDBJ databases">
        <title>Lactobacillus phages that infect wine-derived L. plantarum strains.</title>
        <authorList>
            <person name="Kyrkou I."/>
            <person name="Hestbjerg Hansen L."/>
        </authorList>
    </citation>
    <scope>NUCLEOTIDE SEQUENCE [LARGE SCALE GENOMIC DNA]</scope>
</reference>
<dbReference type="KEGG" id="vg:54988552"/>
<dbReference type="InterPro" id="IPR013325">
    <property type="entry name" value="RNA_pol_sigma_r2"/>
</dbReference>
<name>A0A2K9VCP7_9CAUD</name>
<keyword evidence="2" id="KW-1185">Reference proteome</keyword>
<dbReference type="Proteomes" id="UP000241463">
    <property type="component" value="Segment"/>
</dbReference>
<evidence type="ECO:0000313" key="2">
    <source>
        <dbReference type="Proteomes" id="UP000241463"/>
    </source>
</evidence>
<accession>A0A2K9VCP7</accession>
<sequence>MRGEVTITKNITGYNSDSKNVFNSVGNYYAPKGASNIKFLRSPEKLLKQYDNLIRSLGRKYGRFLSSEADRQELYSFIQDAFISLVKEYDISSEVDFPGYIVKMLEFRVSQSYAKPEQERRDHISPLKKETTTIEGIINSKQISGDTTSIGFKGNDVKNKDGDITPKAIRSVVYVPRDNEVDNTLMELIDDLSTRAHLSPIKVALVKEFYENDPGVIRAKENVAKQLNVPISDVKKEYAELKEYLEITYYG</sequence>
<dbReference type="RefSeq" id="YP_009798107.1">
    <property type="nucleotide sequence ID" value="NC_047924.1"/>
</dbReference>
<dbReference type="GO" id="GO:0006352">
    <property type="term" value="P:DNA-templated transcription initiation"/>
    <property type="evidence" value="ECO:0007669"/>
    <property type="project" value="InterPro"/>
</dbReference>